<dbReference type="EMBL" id="PEIB01000005">
    <property type="protein sequence ID" value="RXJ73986.1"/>
    <property type="molecule type" value="Genomic_DNA"/>
</dbReference>
<dbReference type="SUPFAM" id="SSF56784">
    <property type="entry name" value="HAD-like"/>
    <property type="match status" value="1"/>
</dbReference>
<dbReference type="OrthoDB" id="6120213at2"/>
<dbReference type="InterPro" id="IPR010708">
    <property type="entry name" value="5'(3')-deoxyribonucleotidase"/>
</dbReference>
<sequence>MKTVFIDLDDVLADYSGAFEQALKKDPLQVYPQSQYGFFAHLPPLDGAVEAMEALMASKRYKPYILTAPSVYNPMCYTEKRVWVENVLGFDFVRRLIISKDKSVMKGDILIDDNTSGCGQECFEGELLNFGSEQYPDWVSIRSYLDV</sequence>
<dbReference type="PANTHER" id="PTHR16504:SF4">
    <property type="entry name" value="5'(3')-DEOXYRIBONUCLEOTIDASE"/>
    <property type="match status" value="1"/>
</dbReference>
<proteinExistence type="inferred from homology"/>
<comment type="caution">
    <text evidence="2">The sequence shown here is derived from an EMBL/GenBank/DDBJ whole genome shotgun (WGS) entry which is preliminary data.</text>
</comment>
<comment type="similarity">
    <text evidence="1">Belongs to the 5'(3')-deoxyribonucleotidase family.</text>
</comment>
<gene>
    <name evidence="2" type="ORF">CS022_06860</name>
</gene>
<reference evidence="2 3" key="1">
    <citation type="submission" date="2017-10" db="EMBL/GenBank/DDBJ databases">
        <title>Nyctiphanis sp. nov., isolated from the stomach of the euphausiid Nyctiphanes simplex (Hansen, 1911) in the Gulf of California.</title>
        <authorList>
            <person name="Gomez-Gil B."/>
            <person name="Aguilar-Mendez M."/>
            <person name="Lopez-Cortes A."/>
            <person name="Gomez-Gutierrez J."/>
            <person name="Roque A."/>
            <person name="Lang E."/>
            <person name="Gonzalez-Castillo A."/>
        </authorList>
    </citation>
    <scope>NUCLEOTIDE SEQUENCE [LARGE SCALE GENOMIC DNA]</scope>
    <source>
        <strain evidence="2 3">CAIM 600</strain>
    </source>
</reference>
<dbReference type="PANTHER" id="PTHR16504">
    <property type="entry name" value="5'(3')-DEOXYRIBONUCLEOTIDASE"/>
    <property type="match status" value="1"/>
</dbReference>
<evidence type="ECO:0000313" key="3">
    <source>
        <dbReference type="Proteomes" id="UP000290287"/>
    </source>
</evidence>
<evidence type="ECO:0000313" key="2">
    <source>
        <dbReference type="EMBL" id="RXJ73986.1"/>
    </source>
</evidence>
<accession>A0A4Q0YS75</accession>
<dbReference type="Proteomes" id="UP000290287">
    <property type="component" value="Unassembled WGS sequence"/>
</dbReference>
<dbReference type="Gene3D" id="3.40.50.1000">
    <property type="entry name" value="HAD superfamily/HAD-like"/>
    <property type="match status" value="1"/>
</dbReference>
<dbReference type="InterPro" id="IPR023214">
    <property type="entry name" value="HAD_sf"/>
</dbReference>
<protein>
    <submittedName>
        <fullName evidence="2">Uncharacterized protein</fullName>
    </submittedName>
</protein>
<dbReference type="AlphaFoldDB" id="A0A4Q0YS75"/>
<keyword evidence="3" id="KW-1185">Reference proteome</keyword>
<dbReference type="Pfam" id="PF06941">
    <property type="entry name" value="NT5C"/>
    <property type="match status" value="1"/>
</dbReference>
<evidence type="ECO:0000256" key="1">
    <source>
        <dbReference type="ARBA" id="ARBA00009589"/>
    </source>
</evidence>
<name>A0A4Q0YS75_9GAMM</name>
<dbReference type="InterPro" id="IPR036412">
    <property type="entry name" value="HAD-like_sf"/>
</dbReference>
<organism evidence="2 3">
    <name type="scientific">Veronia nyctiphanis</name>
    <dbReference type="NCBI Taxonomy" id="1278244"/>
    <lineage>
        <taxon>Bacteria</taxon>
        <taxon>Pseudomonadati</taxon>
        <taxon>Pseudomonadota</taxon>
        <taxon>Gammaproteobacteria</taxon>
        <taxon>Vibrionales</taxon>
        <taxon>Vibrionaceae</taxon>
        <taxon>Veronia</taxon>
    </lineage>
</organism>
<dbReference type="GO" id="GO:0008253">
    <property type="term" value="F:5'-nucleotidase activity"/>
    <property type="evidence" value="ECO:0007669"/>
    <property type="project" value="InterPro"/>
</dbReference>
<dbReference type="GO" id="GO:0009223">
    <property type="term" value="P:pyrimidine deoxyribonucleotide catabolic process"/>
    <property type="evidence" value="ECO:0007669"/>
    <property type="project" value="TreeGrafter"/>
</dbReference>
<dbReference type="RefSeq" id="WP_129121660.1">
    <property type="nucleotide sequence ID" value="NZ_PEIB01000005.1"/>
</dbReference>